<dbReference type="Proteomes" id="UP001162734">
    <property type="component" value="Chromosome"/>
</dbReference>
<keyword evidence="3" id="KW-0285">Flavoprotein</keyword>
<evidence type="ECO:0000256" key="4">
    <source>
        <dbReference type="ARBA" id="ARBA00022827"/>
    </source>
</evidence>
<sequence>MAAHDPAAGESLRTLPGDDVRQILWRFADRFDLQMVVQSTRAVARGPVARLVASGGRNSHDWTPGKNELLRAYDESGITAVFMDPEQGGFIEGPKNLALALVAFELAWVDAGAATGALAGNLALSPIHERGTKAQADHYMALAAPAKPGEDRKPWRGAFCLTEPLPYVGVDTGMLSGKATIAEWEEGKEPVLQIEKRGRFITNMGFANFVTAAVDSADPRLKGSCIVILEEGDPGTFDRGTPTRKMVHQLSSTSDPIFSLRVPASRIVGGYEVKDGVIVPRWDHGEIIEAVFKRTRVGVAVMTAAKLLSAVEPVIRYQRGRFRGAEQTKPGSLRHELGLQQREDALHRLTDVWATGEAAASLAFAAARLYDEVDPLERRKSELLAQAGVGGGRAEFAYLKKVNERAIEYLSLSRLPQGERDEARLLELANDELVRFALVDSEAGVLCPAAKLWCTGHGATVMREAVSLVGGYGITEDCPGFLGHKWMDAQLEATYEGPEAVQRRNLSVTMAQPLFLEQLRTWAGELRRIAAARPGTGACTLATAFRLWLWTFDHLTTAKDANGEKLYVGPRQGVTFRLADALCWLLASRAQILDLLELARRGPESPLAGEGLPGLLEFLGDLCHVQAAAAAGEVGRICAELTYGYNRHPAWDSEARSVCYAAEDLEALEGIISGMAGCATDVIGEGGAHPDKAGPCASCQGLHDFAALRMKLDGCLTGAQLAKDRAAQALSKVMIPEALDYPA</sequence>
<dbReference type="InterPro" id="IPR009100">
    <property type="entry name" value="AcylCoA_DH/oxidase_NM_dom_sf"/>
</dbReference>
<dbReference type="InterPro" id="IPR037069">
    <property type="entry name" value="AcylCoA_DH/ox_N_sf"/>
</dbReference>
<gene>
    <name evidence="7" type="ORF">AMPC_06620</name>
</gene>
<name>A0ABN6N2V7_9BACT</name>
<protein>
    <recommendedName>
        <fullName evidence="9">Acyl-CoA dehydrogenase</fullName>
    </recommendedName>
</protein>
<dbReference type="Pfam" id="PF02771">
    <property type="entry name" value="Acyl-CoA_dh_N"/>
    <property type="match status" value="1"/>
</dbReference>
<dbReference type="InterPro" id="IPR046373">
    <property type="entry name" value="Acyl-CoA_Oxase/DH_mid-dom_sf"/>
</dbReference>
<evidence type="ECO:0000256" key="3">
    <source>
        <dbReference type="ARBA" id="ARBA00022630"/>
    </source>
</evidence>
<feature type="domain" description="Acyl-CoA dehydrogenase/oxidase N-terminal" evidence="6">
    <location>
        <begin position="34"/>
        <end position="141"/>
    </location>
</feature>
<accession>A0ABN6N2V7</accession>
<evidence type="ECO:0000313" key="7">
    <source>
        <dbReference type="EMBL" id="BDG07549.1"/>
    </source>
</evidence>
<comment type="cofactor">
    <cofactor evidence="1">
        <name>FAD</name>
        <dbReference type="ChEBI" id="CHEBI:57692"/>
    </cofactor>
</comment>
<dbReference type="InterPro" id="IPR013786">
    <property type="entry name" value="AcylCoA_DH/ox_N"/>
</dbReference>
<proteinExistence type="inferred from homology"/>
<dbReference type="RefSeq" id="WP_248344330.1">
    <property type="nucleotide sequence ID" value="NZ_AP025592.1"/>
</dbReference>
<evidence type="ECO:0000256" key="1">
    <source>
        <dbReference type="ARBA" id="ARBA00001974"/>
    </source>
</evidence>
<feature type="domain" description="Acyl-CoA dehydrogenase/oxidase C-terminal" evidence="5">
    <location>
        <begin position="426"/>
        <end position="506"/>
    </location>
</feature>
<dbReference type="Gene3D" id="1.10.540.10">
    <property type="entry name" value="Acyl-CoA dehydrogenase/oxidase, N-terminal domain"/>
    <property type="match status" value="1"/>
</dbReference>
<evidence type="ECO:0000256" key="2">
    <source>
        <dbReference type="ARBA" id="ARBA00009347"/>
    </source>
</evidence>
<comment type="similarity">
    <text evidence="2">Belongs to the acyl-CoA dehydrogenase family.</text>
</comment>
<dbReference type="InterPro" id="IPR009075">
    <property type="entry name" value="AcylCo_DH/oxidase_C"/>
</dbReference>
<evidence type="ECO:0000313" key="8">
    <source>
        <dbReference type="Proteomes" id="UP001162734"/>
    </source>
</evidence>
<dbReference type="InterPro" id="IPR036250">
    <property type="entry name" value="AcylCo_DH-like_C"/>
</dbReference>
<dbReference type="Gene3D" id="2.40.110.10">
    <property type="entry name" value="Butyryl-CoA Dehydrogenase, subunit A, domain 2"/>
    <property type="match status" value="1"/>
</dbReference>
<dbReference type="SUPFAM" id="SSF47203">
    <property type="entry name" value="Acyl-CoA dehydrogenase C-terminal domain-like"/>
    <property type="match status" value="1"/>
</dbReference>
<organism evidence="7 8">
    <name type="scientific">Anaeromyxobacter paludicola</name>
    <dbReference type="NCBI Taxonomy" id="2918171"/>
    <lineage>
        <taxon>Bacteria</taxon>
        <taxon>Pseudomonadati</taxon>
        <taxon>Myxococcota</taxon>
        <taxon>Myxococcia</taxon>
        <taxon>Myxococcales</taxon>
        <taxon>Cystobacterineae</taxon>
        <taxon>Anaeromyxobacteraceae</taxon>
        <taxon>Anaeromyxobacter</taxon>
    </lineage>
</organism>
<dbReference type="SUPFAM" id="SSF56645">
    <property type="entry name" value="Acyl-CoA dehydrogenase NM domain-like"/>
    <property type="match status" value="1"/>
</dbReference>
<dbReference type="Gene3D" id="1.20.140.10">
    <property type="entry name" value="Butyryl-CoA Dehydrogenase, subunit A, domain 3"/>
    <property type="match status" value="1"/>
</dbReference>
<reference evidence="8" key="1">
    <citation type="journal article" date="2022" name="Int. J. Syst. Evol. Microbiol.">
        <title>Anaeromyxobacter oryzae sp. nov., Anaeromyxobacter diazotrophicus sp. nov. and Anaeromyxobacter paludicola sp. nov., isolated from paddy soils.</title>
        <authorList>
            <person name="Itoh H."/>
            <person name="Xu Z."/>
            <person name="Mise K."/>
            <person name="Masuda Y."/>
            <person name="Ushijima N."/>
            <person name="Hayakawa C."/>
            <person name="Shiratori Y."/>
            <person name="Senoo K."/>
        </authorList>
    </citation>
    <scope>NUCLEOTIDE SEQUENCE [LARGE SCALE GENOMIC DNA]</scope>
    <source>
        <strain evidence="8">Red630</strain>
    </source>
</reference>
<evidence type="ECO:0000259" key="5">
    <source>
        <dbReference type="Pfam" id="PF00441"/>
    </source>
</evidence>
<keyword evidence="4" id="KW-0274">FAD</keyword>
<dbReference type="PANTHER" id="PTHR43884:SF12">
    <property type="entry name" value="ISOVALERYL-COA DEHYDROGENASE, MITOCHONDRIAL-RELATED"/>
    <property type="match status" value="1"/>
</dbReference>
<evidence type="ECO:0000259" key="6">
    <source>
        <dbReference type="Pfam" id="PF02771"/>
    </source>
</evidence>
<keyword evidence="8" id="KW-1185">Reference proteome</keyword>
<dbReference type="PANTHER" id="PTHR43884">
    <property type="entry name" value="ACYL-COA DEHYDROGENASE"/>
    <property type="match status" value="1"/>
</dbReference>
<evidence type="ECO:0008006" key="9">
    <source>
        <dbReference type="Google" id="ProtNLM"/>
    </source>
</evidence>
<dbReference type="EMBL" id="AP025592">
    <property type="protein sequence ID" value="BDG07549.1"/>
    <property type="molecule type" value="Genomic_DNA"/>
</dbReference>
<dbReference type="Pfam" id="PF00441">
    <property type="entry name" value="Acyl-CoA_dh_1"/>
    <property type="match status" value="1"/>
</dbReference>